<name>A0A839RR39_9ACTN</name>
<dbReference type="InterPro" id="IPR013762">
    <property type="entry name" value="Integrase-like_cat_sf"/>
</dbReference>
<accession>A0A839RR39</accession>
<dbReference type="GO" id="GO:0003677">
    <property type="term" value="F:DNA binding"/>
    <property type="evidence" value="ECO:0007669"/>
    <property type="project" value="UniProtKB-KW"/>
</dbReference>
<protein>
    <submittedName>
        <fullName evidence="5">Site-specific recombinase XerD</fullName>
    </submittedName>
</protein>
<dbReference type="AlphaFoldDB" id="A0A839RR39"/>
<evidence type="ECO:0000256" key="3">
    <source>
        <dbReference type="ARBA" id="ARBA00023172"/>
    </source>
</evidence>
<dbReference type="InterPro" id="IPR010998">
    <property type="entry name" value="Integrase_recombinase_N"/>
</dbReference>
<evidence type="ECO:0000256" key="2">
    <source>
        <dbReference type="ARBA" id="ARBA00023125"/>
    </source>
</evidence>
<dbReference type="SUPFAM" id="SSF56349">
    <property type="entry name" value="DNA breaking-rejoining enzymes"/>
    <property type="match status" value="1"/>
</dbReference>
<dbReference type="PANTHER" id="PTHR30349:SF41">
    <property type="entry name" value="INTEGRASE_RECOMBINASE PROTEIN MJ0367-RELATED"/>
    <property type="match status" value="1"/>
</dbReference>
<dbReference type="Gene3D" id="1.10.443.10">
    <property type="entry name" value="Intergrase catalytic core"/>
    <property type="match status" value="1"/>
</dbReference>
<dbReference type="Proteomes" id="UP000567922">
    <property type="component" value="Unassembled WGS sequence"/>
</dbReference>
<comment type="caution">
    <text evidence="5">The sequence shown here is derived from an EMBL/GenBank/DDBJ whole genome shotgun (WGS) entry which is preliminary data.</text>
</comment>
<dbReference type="PROSITE" id="PS51898">
    <property type="entry name" value="TYR_RECOMBINASE"/>
    <property type="match status" value="1"/>
</dbReference>
<dbReference type="GO" id="GO:0015074">
    <property type="term" value="P:DNA integration"/>
    <property type="evidence" value="ECO:0007669"/>
    <property type="project" value="InterPro"/>
</dbReference>
<comment type="similarity">
    <text evidence="1">Belongs to the 'phage' integrase family.</text>
</comment>
<proteinExistence type="inferred from homology"/>
<sequence length="297" mass="33729">MSLIPGAQYGHAVSYLDEHCRWMKRAGRAKHTIKARRMYMHYLSEHLKRDPVDASTDELEDWQDTLKPSNIRYSTSVIRPYYKWIHQKGYREDNPAALLVTPQANRGIPRPIPTPELQAAIRTAPVRVLPWLLLACWPGLRAVEIANLRREDFVRHHGRVFVHLRITKGGDERMLPIAQQIWEVIEPLMADSGPCWQRERGTGPVTAQHVSQLCNDHLHKSGASSTLHSLRHWAGTRAMEMSGDLRLVQEMLGHRTLEMTSLYTRVAPQRLADLVDGLPELTAVLRDVSDGPGLCAA</sequence>
<dbReference type="Gene3D" id="1.10.150.130">
    <property type="match status" value="1"/>
</dbReference>
<dbReference type="CDD" id="cd00397">
    <property type="entry name" value="DNA_BRE_C"/>
    <property type="match status" value="1"/>
</dbReference>
<dbReference type="Pfam" id="PF00589">
    <property type="entry name" value="Phage_integrase"/>
    <property type="match status" value="1"/>
</dbReference>
<dbReference type="RefSeq" id="WP_232322963.1">
    <property type="nucleotide sequence ID" value="NZ_BDDI01000008.1"/>
</dbReference>
<dbReference type="EMBL" id="JACHWS010000003">
    <property type="protein sequence ID" value="MBB3038423.1"/>
    <property type="molecule type" value="Genomic_DNA"/>
</dbReference>
<evidence type="ECO:0000313" key="5">
    <source>
        <dbReference type="EMBL" id="MBB3038423.1"/>
    </source>
</evidence>
<organism evidence="5 6">
    <name type="scientific">Hoyosella altamirensis</name>
    <dbReference type="NCBI Taxonomy" id="616997"/>
    <lineage>
        <taxon>Bacteria</taxon>
        <taxon>Bacillati</taxon>
        <taxon>Actinomycetota</taxon>
        <taxon>Actinomycetes</taxon>
        <taxon>Mycobacteriales</taxon>
        <taxon>Hoyosellaceae</taxon>
        <taxon>Hoyosella</taxon>
    </lineage>
</organism>
<dbReference type="PANTHER" id="PTHR30349">
    <property type="entry name" value="PHAGE INTEGRASE-RELATED"/>
    <property type="match status" value="1"/>
</dbReference>
<evidence type="ECO:0000313" key="6">
    <source>
        <dbReference type="Proteomes" id="UP000567922"/>
    </source>
</evidence>
<keyword evidence="6" id="KW-1185">Reference proteome</keyword>
<dbReference type="GO" id="GO:0006310">
    <property type="term" value="P:DNA recombination"/>
    <property type="evidence" value="ECO:0007669"/>
    <property type="project" value="UniProtKB-KW"/>
</dbReference>
<evidence type="ECO:0000259" key="4">
    <source>
        <dbReference type="PROSITE" id="PS51898"/>
    </source>
</evidence>
<dbReference type="InterPro" id="IPR011010">
    <property type="entry name" value="DNA_brk_join_enz"/>
</dbReference>
<feature type="domain" description="Tyr recombinase" evidence="4">
    <location>
        <begin position="107"/>
        <end position="276"/>
    </location>
</feature>
<reference evidence="5 6" key="1">
    <citation type="submission" date="2020-08" db="EMBL/GenBank/DDBJ databases">
        <title>Sequencing the genomes of 1000 actinobacteria strains.</title>
        <authorList>
            <person name="Klenk H.-P."/>
        </authorList>
    </citation>
    <scope>NUCLEOTIDE SEQUENCE [LARGE SCALE GENOMIC DNA]</scope>
    <source>
        <strain evidence="5 6">DSM 45258</strain>
    </source>
</reference>
<evidence type="ECO:0000256" key="1">
    <source>
        <dbReference type="ARBA" id="ARBA00008857"/>
    </source>
</evidence>
<keyword evidence="3" id="KW-0233">DNA recombination</keyword>
<keyword evidence="2" id="KW-0238">DNA-binding</keyword>
<dbReference type="InterPro" id="IPR002104">
    <property type="entry name" value="Integrase_catalytic"/>
</dbReference>
<gene>
    <name evidence="5" type="ORF">FHU29_002892</name>
</gene>
<dbReference type="InterPro" id="IPR050090">
    <property type="entry name" value="Tyrosine_recombinase_XerCD"/>
</dbReference>